<dbReference type="InterPro" id="IPR001437">
    <property type="entry name" value="Tscrpt_elong_fac_GreA/B_C"/>
</dbReference>
<evidence type="ECO:0000256" key="1">
    <source>
        <dbReference type="ARBA" id="ARBA00008213"/>
    </source>
</evidence>
<dbReference type="NCBIfam" id="TIGR01462">
    <property type="entry name" value="greA"/>
    <property type="match status" value="1"/>
</dbReference>
<dbReference type="HAMAP" id="MF_00105">
    <property type="entry name" value="GreA_GreB"/>
    <property type="match status" value="1"/>
</dbReference>
<dbReference type="InterPro" id="IPR023459">
    <property type="entry name" value="Tscrpt_elong_fac_GreA/B_fam"/>
</dbReference>
<evidence type="ECO:0000313" key="12">
    <source>
        <dbReference type="EMBL" id="GJG57900.1"/>
    </source>
</evidence>
<comment type="caution">
    <text evidence="12">The sequence shown here is derived from an EMBL/GenBank/DDBJ whole genome shotgun (WGS) entry which is preliminary data.</text>
</comment>
<dbReference type="Proteomes" id="UP000825483">
    <property type="component" value="Unassembled WGS sequence"/>
</dbReference>
<comment type="similarity">
    <text evidence="1 8 9">Belongs to the GreA/GreB family.</text>
</comment>
<dbReference type="EMBL" id="BPUB01000001">
    <property type="protein sequence ID" value="GJG57900.1"/>
    <property type="molecule type" value="Genomic_DNA"/>
</dbReference>
<dbReference type="RefSeq" id="WP_223927053.1">
    <property type="nucleotide sequence ID" value="NZ_BPTU01000004.1"/>
</dbReference>
<keyword evidence="12" id="KW-0648">Protein biosynthesis</keyword>
<evidence type="ECO:0000256" key="2">
    <source>
        <dbReference type="ARBA" id="ARBA00013729"/>
    </source>
</evidence>
<dbReference type="PANTHER" id="PTHR30437:SF4">
    <property type="entry name" value="TRANSCRIPTION ELONGATION FACTOR GREA"/>
    <property type="match status" value="1"/>
</dbReference>
<dbReference type="InterPro" id="IPR018151">
    <property type="entry name" value="TF_GreA/GreB_CS"/>
</dbReference>
<dbReference type="Gene3D" id="3.10.50.30">
    <property type="entry name" value="Transcription elongation factor, GreA/GreB, C-terminal domain"/>
    <property type="match status" value="1"/>
</dbReference>
<evidence type="ECO:0000256" key="7">
    <source>
        <dbReference type="ARBA" id="ARBA00030776"/>
    </source>
</evidence>
<dbReference type="SUPFAM" id="SSF46557">
    <property type="entry name" value="GreA transcript cleavage protein, N-terminal domain"/>
    <property type="match status" value="1"/>
</dbReference>
<keyword evidence="12" id="KW-0251">Elongation factor</keyword>
<evidence type="ECO:0000259" key="11">
    <source>
        <dbReference type="Pfam" id="PF03449"/>
    </source>
</evidence>
<evidence type="ECO:0000256" key="4">
    <source>
        <dbReference type="ARBA" id="ARBA00023125"/>
    </source>
</evidence>
<keyword evidence="5 8" id="KW-0804">Transcription</keyword>
<keyword evidence="13" id="KW-1185">Reference proteome</keyword>
<dbReference type="GO" id="GO:0070063">
    <property type="term" value="F:RNA polymerase binding"/>
    <property type="evidence" value="ECO:0007669"/>
    <property type="project" value="InterPro"/>
</dbReference>
<gene>
    <name evidence="12" type="primary">greA_1</name>
    <name evidence="8" type="synonym">greA</name>
    <name evidence="12" type="ORF">PRLR5076_07510</name>
</gene>
<dbReference type="GO" id="GO:0003677">
    <property type="term" value="F:DNA binding"/>
    <property type="evidence" value="ECO:0007669"/>
    <property type="project" value="UniProtKB-UniRule"/>
</dbReference>
<dbReference type="InterPro" id="IPR036805">
    <property type="entry name" value="Tscrpt_elong_fac_GreA/B_N_sf"/>
</dbReference>
<dbReference type="Pfam" id="PF01272">
    <property type="entry name" value="GreA_GreB"/>
    <property type="match status" value="1"/>
</dbReference>
<dbReference type="PROSITE" id="PS00830">
    <property type="entry name" value="GREAB_2"/>
    <property type="match status" value="1"/>
</dbReference>
<dbReference type="AlphaFoldDB" id="A0A9R1CXB2"/>
<evidence type="ECO:0000256" key="5">
    <source>
        <dbReference type="ARBA" id="ARBA00023163"/>
    </source>
</evidence>
<sequence>MEYMSQGGYDELSNELNDLIKVRLPEAIQAISEARDKGDLSENYEYRAAKREHGRILRRINFLQKVLAHARVLPEEQLSSDSVQLLTKVEILNLGNNKRMTYTIVSPHEANTRERKISIKSPIARALLNKKKGDVVNVHVPIGTVKLRIEDISH</sequence>
<protein>
    <recommendedName>
        <fullName evidence="2 8">Transcription elongation factor GreA</fullName>
    </recommendedName>
    <alternativeName>
        <fullName evidence="7 8">Transcript cleavage factor GreA</fullName>
    </alternativeName>
</protein>
<dbReference type="GO" id="GO:0006354">
    <property type="term" value="P:DNA-templated transcription elongation"/>
    <property type="evidence" value="ECO:0007669"/>
    <property type="project" value="TreeGrafter"/>
</dbReference>
<dbReference type="Pfam" id="PF03449">
    <property type="entry name" value="GreA_GreB_N"/>
    <property type="match status" value="1"/>
</dbReference>
<dbReference type="InterPro" id="IPR022691">
    <property type="entry name" value="Tscrpt_elong_fac_GreA/B_N"/>
</dbReference>
<dbReference type="GO" id="GO:0032784">
    <property type="term" value="P:regulation of DNA-templated transcription elongation"/>
    <property type="evidence" value="ECO:0007669"/>
    <property type="project" value="UniProtKB-UniRule"/>
</dbReference>
<dbReference type="InterPro" id="IPR028624">
    <property type="entry name" value="Tscrpt_elong_fac_GreA/B"/>
</dbReference>
<keyword evidence="4 8" id="KW-0238">DNA-binding</keyword>
<evidence type="ECO:0000256" key="3">
    <source>
        <dbReference type="ARBA" id="ARBA00023015"/>
    </source>
</evidence>
<dbReference type="PANTHER" id="PTHR30437">
    <property type="entry name" value="TRANSCRIPTION ELONGATION FACTOR GREA"/>
    <property type="match status" value="1"/>
</dbReference>
<evidence type="ECO:0000256" key="9">
    <source>
        <dbReference type="RuleBase" id="RU000556"/>
    </source>
</evidence>
<accession>A0A9R1CXB2</accession>
<proteinExistence type="inferred from homology"/>
<evidence type="ECO:0000256" key="8">
    <source>
        <dbReference type="HAMAP-Rule" id="MF_00105"/>
    </source>
</evidence>
<evidence type="ECO:0000256" key="6">
    <source>
        <dbReference type="ARBA" id="ARBA00024916"/>
    </source>
</evidence>
<organism evidence="12 13">
    <name type="scientific">Prevotella lacticifex</name>
    <dbReference type="NCBI Taxonomy" id="2854755"/>
    <lineage>
        <taxon>Bacteria</taxon>
        <taxon>Pseudomonadati</taxon>
        <taxon>Bacteroidota</taxon>
        <taxon>Bacteroidia</taxon>
        <taxon>Bacteroidales</taxon>
        <taxon>Prevotellaceae</taxon>
        <taxon>Prevotella</taxon>
    </lineage>
</organism>
<dbReference type="GO" id="GO:0003746">
    <property type="term" value="F:translation elongation factor activity"/>
    <property type="evidence" value="ECO:0007669"/>
    <property type="project" value="UniProtKB-KW"/>
</dbReference>
<dbReference type="PIRSF" id="PIRSF006092">
    <property type="entry name" value="GreA_GreB"/>
    <property type="match status" value="1"/>
</dbReference>
<dbReference type="NCBIfam" id="NF001263">
    <property type="entry name" value="PRK00226.1-4"/>
    <property type="match status" value="1"/>
</dbReference>
<feature type="domain" description="Transcription elongation factor GreA/GreB N-terminal" evidence="11">
    <location>
        <begin position="3"/>
        <end position="72"/>
    </location>
</feature>
<dbReference type="FunFam" id="3.10.50.30:FF:000001">
    <property type="entry name" value="Transcription elongation factor GreA"/>
    <property type="match status" value="1"/>
</dbReference>
<evidence type="ECO:0000313" key="13">
    <source>
        <dbReference type="Proteomes" id="UP000825483"/>
    </source>
</evidence>
<dbReference type="GeneID" id="72468805"/>
<reference evidence="12" key="1">
    <citation type="journal article" date="2022" name="Int. J. Syst. Evol. Microbiol.">
        <title>Prevotella lacticifex sp. nov., isolated from the rumen of cows.</title>
        <authorList>
            <person name="Shinkai T."/>
            <person name="Ikeyama N."/>
            <person name="Kumagai M."/>
            <person name="Ohmori H."/>
            <person name="Sakamoto M."/>
            <person name="Ohkuma M."/>
            <person name="Mitsumori M."/>
        </authorList>
    </citation>
    <scope>NUCLEOTIDE SEQUENCE</scope>
    <source>
        <strain evidence="12">R5076</strain>
    </source>
</reference>
<feature type="domain" description="Transcription elongation factor GreA/GreB C-terminal" evidence="10">
    <location>
        <begin position="79"/>
        <end position="153"/>
    </location>
</feature>
<dbReference type="FunFam" id="1.10.287.180:FF:000001">
    <property type="entry name" value="Transcription elongation factor GreA"/>
    <property type="match status" value="1"/>
</dbReference>
<name>A0A9R1CXB2_9BACT</name>
<dbReference type="Gene3D" id="1.10.287.180">
    <property type="entry name" value="Transcription elongation factor, GreA/GreB, N-terminal domain"/>
    <property type="match status" value="1"/>
</dbReference>
<evidence type="ECO:0000259" key="10">
    <source>
        <dbReference type="Pfam" id="PF01272"/>
    </source>
</evidence>
<dbReference type="InterPro" id="IPR006359">
    <property type="entry name" value="Tscrpt_elong_fac_GreA"/>
</dbReference>
<dbReference type="SUPFAM" id="SSF54534">
    <property type="entry name" value="FKBP-like"/>
    <property type="match status" value="1"/>
</dbReference>
<comment type="function">
    <text evidence="6 8 9">Necessary for efficient RNA polymerase transcription elongation past template-encoded arresting sites. The arresting sites in DNA have the property of trapping a certain fraction of elongating RNA polymerases that pass through, resulting in locked ternary complexes. Cleavage of the nascent transcript by cleavage factors such as GreA or GreB allows the resumption of elongation from the new 3'terminus. GreA releases sequences of 2 to 3 nucleotides.</text>
</comment>
<keyword evidence="3 8" id="KW-0805">Transcription regulation</keyword>
<dbReference type="InterPro" id="IPR036953">
    <property type="entry name" value="GreA/GreB_C_sf"/>
</dbReference>